<keyword evidence="1 4" id="KW-0121">Carboxypeptidase</keyword>
<dbReference type="EMBL" id="FRAW01000004">
    <property type="protein sequence ID" value="SHK33747.1"/>
    <property type="molecule type" value="Genomic_DNA"/>
</dbReference>
<dbReference type="PROSITE" id="PS52034">
    <property type="entry name" value="PEPTIDASE_M32"/>
    <property type="match status" value="1"/>
</dbReference>
<keyword evidence="2" id="KW-0862">Zinc</keyword>
<dbReference type="Proteomes" id="UP000184275">
    <property type="component" value="Unassembled WGS sequence"/>
</dbReference>
<keyword evidence="1" id="KW-0645">Protease</keyword>
<proteinExistence type="inferred from homology"/>
<feature type="active site" description="Proton donor/acceptor" evidence="3">
    <location>
        <position position="269"/>
    </location>
</feature>
<evidence type="ECO:0000256" key="1">
    <source>
        <dbReference type="PIRNR" id="PIRNR006615"/>
    </source>
</evidence>
<organism evidence="4 5">
    <name type="scientific">Fibrobacter intestinalis</name>
    <dbReference type="NCBI Taxonomy" id="28122"/>
    <lineage>
        <taxon>Bacteria</taxon>
        <taxon>Pseudomonadati</taxon>
        <taxon>Fibrobacterota</taxon>
        <taxon>Fibrobacteria</taxon>
        <taxon>Fibrobacterales</taxon>
        <taxon>Fibrobacteraceae</taxon>
        <taxon>Fibrobacter</taxon>
    </lineage>
</organism>
<accession>A0A1M6RN29</accession>
<feature type="binding site" evidence="2">
    <location>
        <position position="272"/>
    </location>
    <ligand>
        <name>Zn(2+)</name>
        <dbReference type="ChEBI" id="CHEBI:29105"/>
        <note>catalytic</note>
    </ligand>
</feature>
<keyword evidence="5" id="KW-1185">Reference proteome</keyword>
<dbReference type="InterPro" id="IPR001333">
    <property type="entry name" value="Peptidase_M32_Taq"/>
</dbReference>
<dbReference type="GO" id="GO:0004181">
    <property type="term" value="F:metallocarboxypeptidase activity"/>
    <property type="evidence" value="ECO:0007669"/>
    <property type="project" value="UniProtKB-UniRule"/>
</dbReference>
<keyword evidence="1 2" id="KW-0479">Metal-binding</keyword>
<dbReference type="Pfam" id="PF02074">
    <property type="entry name" value="Peptidase_M32"/>
    <property type="match status" value="1"/>
</dbReference>
<comment type="catalytic activity">
    <reaction evidence="1">
        <text>Release of a C-terminal amino acid with broad specificity, except for -Pro.</text>
        <dbReference type="EC" id="3.4.17.19"/>
    </reaction>
</comment>
<comment type="function">
    <text evidence="1">Broad specificity carboxypetidase that releases amino acids sequentially from the C-terminus, including neutral, aromatic, polar and basic residues.</text>
</comment>
<gene>
    <name evidence="4" type="ORF">SAMN05720469_10456</name>
</gene>
<dbReference type="SUPFAM" id="SSF55486">
    <property type="entry name" value="Metalloproteases ('zincins'), catalytic domain"/>
    <property type="match status" value="1"/>
</dbReference>
<dbReference type="GO" id="GO:0006508">
    <property type="term" value="P:proteolysis"/>
    <property type="evidence" value="ECO:0007669"/>
    <property type="project" value="UniProtKB-UniRule"/>
</dbReference>
<dbReference type="PRINTS" id="PR00998">
    <property type="entry name" value="CRBOXYPTASET"/>
</dbReference>
<evidence type="ECO:0000313" key="4">
    <source>
        <dbReference type="EMBL" id="SHK33747.1"/>
    </source>
</evidence>
<sequence>MHEDIQKALQIIRKALEEKQVLRHACCVLEFDSQTICPERGMLEQGNTSAFLSNKAFQISHSKEFISSLELLYEHRKILSRDTRILVERLYWDYLRTKNITPEMDKEFSLVFNKAFVDWLDAKEEADFLLFEDSLAAVQEVNLKQIALAENAKRVPYDNLLDVYERGMTTRDLNRCFDECKERLVPMLKRILQSPKEIRTDFLSRPAPKESQREMTEYLLELLGFNFERGTWTTSEHPFTECLAKDDVRVTTHFHENMFYSNMFSIIHECGHALFEQNQPVEDFFYHISSYKTLGQHESVARFYENLIGRSEAFIRLVYPKCRELFPKVFDGVSEKQFYEAMNLVQPSLIRTEADEFTYTFHIIIRYEIEQMLVNKSVQIKDLPQIWNEKYEEYLGICPLNDREGILQDVHWTDGFGYFPTYALGNMYGAMYYNKMRESLDVDALVSSGDFVQINNWMRDHVWKSANRRDAKTWILKITGRAFTPKDFLDYLENKYSKIYGI</sequence>
<dbReference type="GO" id="GO:0046872">
    <property type="term" value="F:metal ion binding"/>
    <property type="evidence" value="ECO:0007669"/>
    <property type="project" value="UniProtKB-KW"/>
</dbReference>
<evidence type="ECO:0000313" key="5">
    <source>
        <dbReference type="Proteomes" id="UP000184275"/>
    </source>
</evidence>
<dbReference type="CDD" id="cd06460">
    <property type="entry name" value="M32_Taq"/>
    <property type="match status" value="1"/>
</dbReference>
<dbReference type="PANTHER" id="PTHR34217:SF1">
    <property type="entry name" value="CARBOXYPEPTIDASE 1"/>
    <property type="match status" value="1"/>
</dbReference>
<dbReference type="AlphaFoldDB" id="A0A1M6RN29"/>
<reference evidence="5" key="1">
    <citation type="submission" date="2016-11" db="EMBL/GenBank/DDBJ databases">
        <authorList>
            <person name="Varghese N."/>
            <person name="Submissions S."/>
        </authorList>
    </citation>
    <scope>NUCLEOTIDE SEQUENCE [LARGE SCALE GENOMIC DNA]</scope>
    <source>
        <strain evidence="5">UWOS</strain>
    </source>
</reference>
<dbReference type="PIRSF" id="PIRSF006615">
    <property type="entry name" value="Zn_crbxpep_Taq"/>
    <property type="match status" value="1"/>
</dbReference>
<dbReference type="PANTHER" id="PTHR34217">
    <property type="entry name" value="METAL-DEPENDENT CARBOXYPEPTIDASE"/>
    <property type="match status" value="1"/>
</dbReference>
<keyword evidence="1" id="KW-0378">Hydrolase</keyword>
<dbReference type="Gene3D" id="1.10.1370.30">
    <property type="match status" value="1"/>
</dbReference>
<evidence type="ECO:0000256" key="3">
    <source>
        <dbReference type="PIRSR" id="PIRSR006615-2"/>
    </source>
</evidence>
<protein>
    <recommendedName>
        <fullName evidence="1">Metal-dependent carboxypeptidase</fullName>
        <ecNumber evidence="1">3.4.17.19</ecNumber>
    </recommendedName>
</protein>
<feature type="binding site" evidence="2">
    <location>
        <position position="268"/>
    </location>
    <ligand>
        <name>Zn(2+)</name>
        <dbReference type="ChEBI" id="CHEBI:29105"/>
        <note>catalytic</note>
    </ligand>
</feature>
<evidence type="ECO:0000256" key="2">
    <source>
        <dbReference type="PIRSR" id="PIRSR006615-1"/>
    </source>
</evidence>
<feature type="binding site" evidence="2">
    <location>
        <position position="298"/>
    </location>
    <ligand>
        <name>Zn(2+)</name>
        <dbReference type="ChEBI" id="CHEBI:29105"/>
        <note>catalytic</note>
    </ligand>
</feature>
<dbReference type="EC" id="3.4.17.19" evidence="1"/>
<keyword evidence="1" id="KW-0482">Metalloprotease</keyword>
<name>A0A1M6RN29_9BACT</name>
<comment type="similarity">
    <text evidence="1">Belongs to the peptidase M32 family.</text>
</comment>
<dbReference type="RefSeq" id="WP_073302685.1">
    <property type="nucleotide sequence ID" value="NZ_FRAW01000004.1"/>
</dbReference>
<comment type="cofactor">
    <cofactor evidence="2">
        <name>Zn(2+)</name>
        <dbReference type="ChEBI" id="CHEBI:29105"/>
    </cofactor>
    <text evidence="2">Binds 1 zinc ion per subunit.</text>
</comment>